<dbReference type="EMBL" id="MU006706">
    <property type="protein sequence ID" value="KAF2630752.1"/>
    <property type="molecule type" value="Genomic_DNA"/>
</dbReference>
<evidence type="ECO:0000313" key="1">
    <source>
        <dbReference type="EMBL" id="KAF2630752.1"/>
    </source>
</evidence>
<name>A0ACB6S9S8_9PLEO</name>
<accession>A0ACB6S9S8</accession>
<dbReference type="Proteomes" id="UP000799754">
    <property type="component" value="Unassembled WGS sequence"/>
</dbReference>
<protein>
    <submittedName>
        <fullName evidence="1">Uncharacterized protein</fullName>
    </submittedName>
</protein>
<comment type="caution">
    <text evidence="1">The sequence shown here is derived from an EMBL/GenBank/DDBJ whole genome shotgun (WGS) entry which is preliminary data.</text>
</comment>
<evidence type="ECO:0000313" key="2">
    <source>
        <dbReference type="Proteomes" id="UP000799754"/>
    </source>
</evidence>
<sequence length="963" mass="103886">MGKPGLGLFTGRRKSQSNVLEDVVAGGAPASPDVAAPAPPPGDSGGFRLMSRQEVEKTAERRKTMEKEKKSTFPRFSGFGSAGNKARNQSFEDDSPGSSKRDSKSSSGTQFSTSRPYINGQHGSTSTLPSSTDTGSDDNLFANVPRPQIAQHSSSPGSYFSSKKSTPALPKTSSGAPSNNSNMPFGFGKRDRAMTTSSYASTAMPPKLDQELSFGEDSSFDDIFSGLNRKASPEMSRQPEPTGRSLLAEKRTFQPEPIKVLPQTNVEAPLRSWDSRGSADNLMDSPRSDNDSPPVPPPHKYQQYAPVSMAPDSPDLQSSATFQDRNGRAAREPFMRGGDSSPEQHPTSISTSSANSLETPLSSRSASTNATPRAPLPPSAIAYDDDDEDNMFAPPPPKPQAQASPAPRQAPPVAKDPPRPVDPSGSRVMSQAEFREYQKKRAAAPPPEDSDSEDDYEDEEDAIKKREEEEVLRRKNQQMSFAREAMRRSTIAPVDPNRPESIVDSAFASSSMGFPSETSMKADEWEDEDVPLGILAQHGFPSTARNRVPSQPANAVPSYFPDRPASAGAMGGNRASTLPAFARNLPMDPHNSFIGGGLVHHANRESLGFNNFPRGPQSVAGDAMSGGYGQGPMGAPPPLMYQDAGMAAPSLVDQIQMRDMTKKKYLGGASSKKPAEGPFTGMLGNQMNTQGQPQNPMRMSQMPMMNGMNGMQGMNGMNGMNGMMGGAMGSPGQMPMMGMGMGQMGYMPQQQDFMQMQQQYQQMQQMMAMQFQQMQMQQMQQQQQQQQQQQDPRMSMAMPNNMFNNNMMGQGQNMMGNNSFLNVPGMQNGMQPPQNRPMSVMSTQQRPFSTFGGGMGMGPGPGYTPSIAPSERSNIGLSARYRPVTNHSDAVSNGTSMTLQATSGGANKPGAIKGILKKSPQINVEEKDDEEDWGSMAARKSKFGKGKENSSSGLEDLTRGLNI</sequence>
<proteinExistence type="predicted"/>
<reference evidence="1" key="1">
    <citation type="journal article" date="2020" name="Stud. Mycol.">
        <title>101 Dothideomycetes genomes: a test case for predicting lifestyles and emergence of pathogens.</title>
        <authorList>
            <person name="Haridas S."/>
            <person name="Albert R."/>
            <person name="Binder M."/>
            <person name="Bloem J."/>
            <person name="Labutti K."/>
            <person name="Salamov A."/>
            <person name="Andreopoulos B."/>
            <person name="Baker S."/>
            <person name="Barry K."/>
            <person name="Bills G."/>
            <person name="Bluhm B."/>
            <person name="Cannon C."/>
            <person name="Castanera R."/>
            <person name="Culley D."/>
            <person name="Daum C."/>
            <person name="Ezra D."/>
            <person name="Gonzalez J."/>
            <person name="Henrissat B."/>
            <person name="Kuo A."/>
            <person name="Liang C."/>
            <person name="Lipzen A."/>
            <person name="Lutzoni F."/>
            <person name="Magnuson J."/>
            <person name="Mondo S."/>
            <person name="Nolan M."/>
            <person name="Ohm R."/>
            <person name="Pangilinan J."/>
            <person name="Park H.-J."/>
            <person name="Ramirez L."/>
            <person name="Alfaro M."/>
            <person name="Sun H."/>
            <person name="Tritt A."/>
            <person name="Yoshinaga Y."/>
            <person name="Zwiers L.-H."/>
            <person name="Turgeon B."/>
            <person name="Goodwin S."/>
            <person name="Spatafora J."/>
            <person name="Crous P."/>
            <person name="Grigoriev I."/>
        </authorList>
    </citation>
    <scope>NUCLEOTIDE SEQUENCE</scope>
    <source>
        <strain evidence="1">CBS 525.71</strain>
    </source>
</reference>
<organism evidence="1 2">
    <name type="scientific">Macroventuria anomochaeta</name>
    <dbReference type="NCBI Taxonomy" id="301207"/>
    <lineage>
        <taxon>Eukaryota</taxon>
        <taxon>Fungi</taxon>
        <taxon>Dikarya</taxon>
        <taxon>Ascomycota</taxon>
        <taxon>Pezizomycotina</taxon>
        <taxon>Dothideomycetes</taxon>
        <taxon>Pleosporomycetidae</taxon>
        <taxon>Pleosporales</taxon>
        <taxon>Pleosporineae</taxon>
        <taxon>Didymellaceae</taxon>
        <taxon>Macroventuria</taxon>
    </lineage>
</organism>
<gene>
    <name evidence="1" type="ORF">BU25DRAFT_334199</name>
</gene>
<keyword evidence="2" id="KW-1185">Reference proteome</keyword>